<accession>A0A2T6ZBD1</accession>
<keyword evidence="3" id="KW-1185">Reference proteome</keyword>
<dbReference type="EMBL" id="NESQ01000462">
    <property type="protein sequence ID" value="PUU72805.1"/>
    <property type="molecule type" value="Genomic_DNA"/>
</dbReference>
<evidence type="ECO:0000313" key="2">
    <source>
        <dbReference type="EMBL" id="PUU72805.1"/>
    </source>
</evidence>
<evidence type="ECO:0000259" key="1">
    <source>
        <dbReference type="Pfam" id="PF25324"/>
    </source>
</evidence>
<reference evidence="2 3" key="1">
    <citation type="submission" date="2017-04" db="EMBL/GenBank/DDBJ databases">
        <title>Draft genome sequence of Tuber borchii Vittad., a whitish edible truffle.</title>
        <authorList>
            <consortium name="DOE Joint Genome Institute"/>
            <person name="Murat C."/>
            <person name="Kuo A."/>
            <person name="Barry K.W."/>
            <person name="Clum A."/>
            <person name="Dockter R.B."/>
            <person name="Fauchery L."/>
            <person name="Iotti M."/>
            <person name="Kohler A."/>
            <person name="Labutti K."/>
            <person name="Lindquist E.A."/>
            <person name="Lipzen A."/>
            <person name="Ohm R.A."/>
            <person name="Wang M."/>
            <person name="Grigoriev I.V."/>
            <person name="Zambonelli A."/>
            <person name="Martin F.M."/>
        </authorList>
    </citation>
    <scope>NUCLEOTIDE SEQUENCE [LARGE SCALE GENOMIC DNA]</scope>
    <source>
        <strain evidence="2 3">Tbo3840</strain>
    </source>
</reference>
<name>A0A2T6ZBD1_TUBBO</name>
<dbReference type="Proteomes" id="UP000244722">
    <property type="component" value="Unassembled WGS sequence"/>
</dbReference>
<gene>
    <name evidence="2" type="ORF">B9Z19DRAFT_1136653</name>
</gene>
<dbReference type="AlphaFoldDB" id="A0A2T6ZBD1"/>
<protein>
    <recommendedName>
        <fullName evidence="1">DUF7881 domain-containing protein</fullName>
    </recommendedName>
</protein>
<feature type="domain" description="DUF7881" evidence="1">
    <location>
        <begin position="75"/>
        <end position="114"/>
    </location>
</feature>
<dbReference type="InterPro" id="IPR057203">
    <property type="entry name" value="DUF7881"/>
</dbReference>
<evidence type="ECO:0000313" key="3">
    <source>
        <dbReference type="Proteomes" id="UP000244722"/>
    </source>
</evidence>
<organism evidence="2 3">
    <name type="scientific">Tuber borchii</name>
    <name type="common">White truffle</name>
    <dbReference type="NCBI Taxonomy" id="42251"/>
    <lineage>
        <taxon>Eukaryota</taxon>
        <taxon>Fungi</taxon>
        <taxon>Dikarya</taxon>
        <taxon>Ascomycota</taxon>
        <taxon>Pezizomycotina</taxon>
        <taxon>Pezizomycetes</taxon>
        <taxon>Pezizales</taxon>
        <taxon>Tuberaceae</taxon>
        <taxon>Tuber</taxon>
    </lineage>
</organism>
<dbReference type="Pfam" id="PF25324">
    <property type="entry name" value="DUF7881"/>
    <property type="match status" value="1"/>
</dbReference>
<sequence length="220" mass="24068">MPLTRATAAITSLKAVIENNINLGSARYSVSDSGVKISSQRPYASLMGVYNSPLRQSSGRSVPTSLNNAGRNRDLANANLYSMVEIFCIFSETFDLELHGGPLVARDNSHFNQGIASPSLMIGYVTVTDDVPLLRAISERPTTTPVESFHDADDYKIVSFSPFAVGRGGPTSRHVYKKFLDRPLCPSDQLLGWNFPQAVLINIKGTGELFFDPNYESSED</sequence>
<proteinExistence type="predicted"/>
<comment type="caution">
    <text evidence="2">The sequence shown here is derived from an EMBL/GenBank/DDBJ whole genome shotgun (WGS) entry which is preliminary data.</text>
</comment>